<dbReference type="Gene3D" id="3.40.50.300">
    <property type="entry name" value="P-loop containing nucleotide triphosphate hydrolases"/>
    <property type="match status" value="1"/>
</dbReference>
<reference evidence="3" key="1">
    <citation type="submission" date="2020-08" db="EMBL/GenBank/DDBJ databases">
        <title>Multicomponent nature underlies the extraordinary mechanical properties of spider dragline silk.</title>
        <authorList>
            <person name="Kono N."/>
            <person name="Nakamura H."/>
            <person name="Mori M."/>
            <person name="Yoshida Y."/>
            <person name="Ohtoshi R."/>
            <person name="Malay A.D."/>
            <person name="Moran D.A.P."/>
            <person name="Tomita M."/>
            <person name="Numata K."/>
            <person name="Arakawa K."/>
        </authorList>
    </citation>
    <scope>NUCLEOTIDE SEQUENCE</scope>
</reference>
<keyword evidence="1" id="KW-0547">Nucleotide-binding</keyword>
<dbReference type="OrthoDB" id="272985at2759"/>
<dbReference type="EMBL" id="BMAV01011716">
    <property type="protein sequence ID" value="GFY57753.1"/>
    <property type="molecule type" value="Genomic_DNA"/>
</dbReference>
<sequence>MDDCTQVDYRIKIFGKAPLKEHKGRFNAPSVSEVAIMIAGELGDRRDIVLHSRSGSQMPLQRIQDTHRSYDPLQYSLLFVRGEDGYDLNIKDAMEEAAVSQSPAQLCNLFTILVAVCGLNKPITLWENHKEDMTEDFLHQARRNNPTENVEYYDALFNNTLLILEDKILSITGNKLALYDLPEPVHDQPELTNRDVLRETSYNVQALRAYMAANVPRLTPDQQQAFIVITGMIGSERGGIVFLDAPGGTGKTFLLNLLLAFVRKEKDMTVAVASSGIAATLLAGGRTEHLAFKLPLDLAISDNATCNISKGTGQGHVLKTCKLIVWDEATMSHRNAFHALDKTLGFARQLCNNGWSNCCACW</sequence>
<dbReference type="GO" id="GO:0006310">
    <property type="term" value="P:DNA recombination"/>
    <property type="evidence" value="ECO:0007669"/>
    <property type="project" value="UniProtKB-KW"/>
</dbReference>
<dbReference type="GO" id="GO:0005524">
    <property type="term" value="F:ATP binding"/>
    <property type="evidence" value="ECO:0007669"/>
    <property type="project" value="UniProtKB-KW"/>
</dbReference>
<keyword evidence="1" id="KW-0234">DNA repair</keyword>
<dbReference type="SUPFAM" id="SSF52540">
    <property type="entry name" value="P-loop containing nucleoside triphosphate hydrolases"/>
    <property type="match status" value="1"/>
</dbReference>
<dbReference type="InterPro" id="IPR027417">
    <property type="entry name" value="P-loop_NTPase"/>
</dbReference>
<evidence type="ECO:0000256" key="1">
    <source>
        <dbReference type="RuleBase" id="RU363044"/>
    </source>
</evidence>
<comment type="cofactor">
    <cofactor evidence="1">
        <name>Mg(2+)</name>
        <dbReference type="ChEBI" id="CHEBI:18420"/>
    </cofactor>
</comment>
<keyword evidence="4" id="KW-1185">Reference proteome</keyword>
<comment type="catalytic activity">
    <reaction evidence="1">
        <text>ATP + H2O = ADP + phosphate + H(+)</text>
        <dbReference type="Rhea" id="RHEA:13065"/>
        <dbReference type="ChEBI" id="CHEBI:15377"/>
        <dbReference type="ChEBI" id="CHEBI:15378"/>
        <dbReference type="ChEBI" id="CHEBI:30616"/>
        <dbReference type="ChEBI" id="CHEBI:43474"/>
        <dbReference type="ChEBI" id="CHEBI:456216"/>
        <dbReference type="EC" id="5.6.2.3"/>
    </reaction>
</comment>
<proteinExistence type="inferred from homology"/>
<dbReference type="Pfam" id="PF05970">
    <property type="entry name" value="PIF1"/>
    <property type="match status" value="1"/>
</dbReference>
<dbReference type="PANTHER" id="PTHR10492">
    <property type="match status" value="1"/>
</dbReference>
<protein>
    <recommendedName>
        <fullName evidence="1">ATP-dependent DNA helicase</fullName>
        <ecNumber evidence="1">5.6.2.3</ecNumber>
    </recommendedName>
</protein>
<dbReference type="Proteomes" id="UP000886998">
    <property type="component" value="Unassembled WGS sequence"/>
</dbReference>
<keyword evidence="1" id="KW-0233">DNA recombination</keyword>
<dbReference type="InterPro" id="IPR010285">
    <property type="entry name" value="DNA_helicase_pif1-like_DEAD"/>
</dbReference>
<evidence type="ECO:0000259" key="2">
    <source>
        <dbReference type="Pfam" id="PF05970"/>
    </source>
</evidence>
<dbReference type="GO" id="GO:0006281">
    <property type="term" value="P:DNA repair"/>
    <property type="evidence" value="ECO:0007669"/>
    <property type="project" value="UniProtKB-KW"/>
</dbReference>
<accession>A0A8X7C8J2</accession>
<keyword evidence="1" id="KW-0378">Hydrolase</keyword>
<dbReference type="AlphaFoldDB" id="A0A8X7C8J2"/>
<keyword evidence="1 3" id="KW-0347">Helicase</keyword>
<gene>
    <name evidence="3" type="primary">BOX15_Mlig017082g1</name>
    <name evidence="3" type="ORF">TNIN_303251</name>
</gene>
<keyword evidence="1" id="KW-0067">ATP-binding</keyword>
<organism evidence="3 4">
    <name type="scientific">Trichonephila inaurata madagascariensis</name>
    <dbReference type="NCBI Taxonomy" id="2747483"/>
    <lineage>
        <taxon>Eukaryota</taxon>
        <taxon>Metazoa</taxon>
        <taxon>Ecdysozoa</taxon>
        <taxon>Arthropoda</taxon>
        <taxon>Chelicerata</taxon>
        <taxon>Arachnida</taxon>
        <taxon>Araneae</taxon>
        <taxon>Araneomorphae</taxon>
        <taxon>Entelegynae</taxon>
        <taxon>Araneoidea</taxon>
        <taxon>Nephilidae</taxon>
        <taxon>Trichonephila</taxon>
        <taxon>Trichonephila inaurata</taxon>
    </lineage>
</organism>
<evidence type="ECO:0000313" key="3">
    <source>
        <dbReference type="EMBL" id="GFY57753.1"/>
    </source>
</evidence>
<feature type="domain" description="DNA helicase Pif1-like DEAD-box helicase" evidence="2">
    <location>
        <begin position="218"/>
        <end position="345"/>
    </location>
</feature>
<name>A0A8X7C8J2_9ARAC</name>
<comment type="similarity">
    <text evidence="1">Belongs to the helicase family.</text>
</comment>
<evidence type="ECO:0000313" key="4">
    <source>
        <dbReference type="Proteomes" id="UP000886998"/>
    </source>
</evidence>
<dbReference type="GO" id="GO:0043139">
    <property type="term" value="F:5'-3' DNA helicase activity"/>
    <property type="evidence" value="ECO:0007669"/>
    <property type="project" value="UniProtKB-EC"/>
</dbReference>
<dbReference type="EC" id="5.6.2.3" evidence="1"/>
<dbReference type="GO" id="GO:0000723">
    <property type="term" value="P:telomere maintenance"/>
    <property type="evidence" value="ECO:0007669"/>
    <property type="project" value="InterPro"/>
</dbReference>
<dbReference type="GO" id="GO:0016787">
    <property type="term" value="F:hydrolase activity"/>
    <property type="evidence" value="ECO:0007669"/>
    <property type="project" value="UniProtKB-KW"/>
</dbReference>
<keyword evidence="1" id="KW-0227">DNA damage</keyword>
<comment type="caution">
    <text evidence="3">The sequence shown here is derived from an EMBL/GenBank/DDBJ whole genome shotgun (WGS) entry which is preliminary data.</text>
</comment>